<dbReference type="AlphaFoldDB" id="A0A6C0P7S2"/>
<evidence type="ECO:0000313" key="1">
    <source>
        <dbReference type="EMBL" id="QHW34604.1"/>
    </source>
</evidence>
<reference evidence="1 2" key="1">
    <citation type="submission" date="2020-02" db="EMBL/GenBank/DDBJ databases">
        <title>Paenibacillus sp. nov., isolated from rhizosphere soil of tomato.</title>
        <authorList>
            <person name="Weon H.-Y."/>
            <person name="Lee S.A."/>
        </authorList>
    </citation>
    <scope>NUCLEOTIDE SEQUENCE [LARGE SCALE GENOMIC DNA]</scope>
    <source>
        <strain evidence="1 2">14171R-81</strain>
    </source>
</reference>
<proteinExistence type="predicted"/>
<keyword evidence="2" id="KW-1185">Reference proteome</keyword>
<dbReference type="Proteomes" id="UP000479114">
    <property type="component" value="Chromosome"/>
</dbReference>
<protein>
    <submittedName>
        <fullName evidence="1">Uncharacterized protein</fullName>
    </submittedName>
</protein>
<dbReference type="EMBL" id="CP048286">
    <property type="protein sequence ID" value="QHW34604.1"/>
    <property type="molecule type" value="Genomic_DNA"/>
</dbReference>
<gene>
    <name evidence="1" type="ORF">GZH47_29975</name>
</gene>
<dbReference type="RefSeq" id="WP_162644756.1">
    <property type="nucleotide sequence ID" value="NZ_CP048286.1"/>
</dbReference>
<sequence length="198" mass="22000">MPAMRILKKSLITLAILILVAVILGVVAIRYVKPTETLNLNYSTVPLEDRAVSMAKKLSTTLKLSEADVNNIGKAFIAANPQYGPNVTITGARFQFEDGRVAGHYNLLVLDRVPVGVVVYYRIKWRNPNLVAEVDEAKLRGRKLPNKYFDDIVIPLGDSIPKPLQIENAELSGEQLIVKIKKPTLSELTQLLRQELGL</sequence>
<organism evidence="1 2">
    <name type="scientific">Paenibacillus rhizovicinus</name>
    <dbReference type="NCBI Taxonomy" id="2704463"/>
    <lineage>
        <taxon>Bacteria</taxon>
        <taxon>Bacillati</taxon>
        <taxon>Bacillota</taxon>
        <taxon>Bacilli</taxon>
        <taxon>Bacillales</taxon>
        <taxon>Paenibacillaceae</taxon>
        <taxon>Paenibacillus</taxon>
    </lineage>
</organism>
<dbReference type="KEGG" id="prz:GZH47_29975"/>
<name>A0A6C0P7S2_9BACL</name>
<evidence type="ECO:0000313" key="2">
    <source>
        <dbReference type="Proteomes" id="UP000479114"/>
    </source>
</evidence>
<accession>A0A6C0P7S2</accession>